<dbReference type="Proteomes" id="UP000052015">
    <property type="component" value="Unassembled WGS sequence"/>
</dbReference>
<evidence type="ECO:0000313" key="6">
    <source>
        <dbReference type="Proteomes" id="UP000052015"/>
    </source>
</evidence>
<proteinExistence type="predicted"/>
<organism evidence="5 6">
    <name type="scientific">Caloramator mitchellensis</name>
    <dbReference type="NCBI Taxonomy" id="908809"/>
    <lineage>
        <taxon>Bacteria</taxon>
        <taxon>Bacillati</taxon>
        <taxon>Bacillota</taxon>
        <taxon>Clostridia</taxon>
        <taxon>Eubacteriales</taxon>
        <taxon>Clostridiaceae</taxon>
        <taxon>Caloramator</taxon>
    </lineage>
</organism>
<dbReference type="InterPro" id="IPR036390">
    <property type="entry name" value="WH_DNA-bd_sf"/>
</dbReference>
<evidence type="ECO:0000313" key="5">
    <source>
        <dbReference type="EMBL" id="KRQ88055.1"/>
    </source>
</evidence>
<keyword evidence="3" id="KW-0804">Transcription</keyword>
<protein>
    <submittedName>
        <fullName evidence="5">Putative HTH-type transcriptional regulator YusO</fullName>
    </submittedName>
</protein>
<dbReference type="PROSITE" id="PS50995">
    <property type="entry name" value="HTH_MARR_2"/>
    <property type="match status" value="1"/>
</dbReference>
<dbReference type="RefSeq" id="WP_057976220.1">
    <property type="nucleotide sequence ID" value="NZ_LKHP01000001.1"/>
</dbReference>
<evidence type="ECO:0000259" key="4">
    <source>
        <dbReference type="PROSITE" id="PS50995"/>
    </source>
</evidence>
<feature type="domain" description="HTH marR-type" evidence="4">
    <location>
        <begin position="6"/>
        <end position="138"/>
    </location>
</feature>
<accession>A0A0R3JWY2</accession>
<comment type="caution">
    <text evidence="5">The sequence shown here is derived from an EMBL/GenBank/DDBJ whole genome shotgun (WGS) entry which is preliminary data.</text>
</comment>
<dbReference type="EMBL" id="LKHP01000001">
    <property type="protein sequence ID" value="KRQ88055.1"/>
    <property type="molecule type" value="Genomic_DNA"/>
</dbReference>
<evidence type="ECO:0000256" key="1">
    <source>
        <dbReference type="ARBA" id="ARBA00023015"/>
    </source>
</evidence>
<evidence type="ECO:0000256" key="3">
    <source>
        <dbReference type="ARBA" id="ARBA00023163"/>
    </source>
</evidence>
<evidence type="ECO:0000256" key="2">
    <source>
        <dbReference type="ARBA" id="ARBA00023125"/>
    </source>
</evidence>
<dbReference type="SUPFAM" id="SSF46785">
    <property type="entry name" value="Winged helix' DNA-binding domain"/>
    <property type="match status" value="1"/>
</dbReference>
<sequence>MDNCNFDNLHQAFMMVIKLHYQRLHATLEKLGLYPGQPPMLFILYKNNGQSQRELAEKLHIKPATTTVMLTRLEKAGLVTRKQDELDQRISRVYLTDKGMEVCEVLKKVMGDLNEECFGNFSDDEKELLRNLLQKMADNLSNKCENLKDKD</sequence>
<keyword evidence="2" id="KW-0238">DNA-binding</keyword>
<dbReference type="PANTHER" id="PTHR42756">
    <property type="entry name" value="TRANSCRIPTIONAL REGULATOR, MARR"/>
    <property type="match status" value="1"/>
</dbReference>
<dbReference type="GO" id="GO:0003700">
    <property type="term" value="F:DNA-binding transcription factor activity"/>
    <property type="evidence" value="ECO:0007669"/>
    <property type="project" value="InterPro"/>
</dbReference>
<gene>
    <name evidence="5" type="primary">yusO</name>
    <name evidence="5" type="ORF">ABG79_00222</name>
</gene>
<keyword evidence="1" id="KW-0805">Transcription regulation</keyword>
<reference evidence="5 6" key="1">
    <citation type="submission" date="2015-09" db="EMBL/GenBank/DDBJ databases">
        <title>Draft genome sequence of a Caloramator mitchellensis, a moderate thermophile from the Great Artesian Basin of Australia.</title>
        <authorList>
            <person name="Patel B.K."/>
        </authorList>
    </citation>
    <scope>NUCLEOTIDE SEQUENCE [LARGE SCALE GENOMIC DNA]</scope>
    <source>
        <strain evidence="5 6">VF08</strain>
    </source>
</reference>
<dbReference type="SMART" id="SM00347">
    <property type="entry name" value="HTH_MARR"/>
    <property type="match status" value="1"/>
</dbReference>
<dbReference type="OrthoDB" id="6400170at2"/>
<dbReference type="InterPro" id="IPR000835">
    <property type="entry name" value="HTH_MarR-typ"/>
</dbReference>
<dbReference type="GO" id="GO:0003677">
    <property type="term" value="F:DNA binding"/>
    <property type="evidence" value="ECO:0007669"/>
    <property type="project" value="UniProtKB-KW"/>
</dbReference>
<dbReference type="PANTHER" id="PTHR42756:SF1">
    <property type="entry name" value="TRANSCRIPTIONAL REPRESSOR OF EMRAB OPERON"/>
    <property type="match status" value="1"/>
</dbReference>
<name>A0A0R3JWY2_CALMK</name>
<dbReference type="STRING" id="908809.ABG79_00222"/>
<dbReference type="PRINTS" id="PR00598">
    <property type="entry name" value="HTHMARR"/>
</dbReference>
<dbReference type="InterPro" id="IPR036388">
    <property type="entry name" value="WH-like_DNA-bd_sf"/>
</dbReference>
<dbReference type="AlphaFoldDB" id="A0A0R3JWY2"/>
<keyword evidence="6" id="KW-1185">Reference proteome</keyword>
<dbReference type="Gene3D" id="1.10.10.10">
    <property type="entry name" value="Winged helix-like DNA-binding domain superfamily/Winged helix DNA-binding domain"/>
    <property type="match status" value="1"/>
</dbReference>
<dbReference type="PATRIC" id="fig|908809.3.peg.222"/>
<dbReference type="Pfam" id="PF01047">
    <property type="entry name" value="MarR"/>
    <property type="match status" value="1"/>
</dbReference>